<name>A0A9D4F3M2_DREPO</name>
<comment type="caution">
    <text evidence="1">The sequence shown here is derived from an EMBL/GenBank/DDBJ whole genome shotgun (WGS) entry which is preliminary data.</text>
</comment>
<dbReference type="Gene3D" id="3.30.2410.10">
    <property type="entry name" value="Hect, E3 ligase catalytic domain"/>
    <property type="match status" value="1"/>
</dbReference>
<reference evidence="1" key="1">
    <citation type="journal article" date="2019" name="bioRxiv">
        <title>The Genome of the Zebra Mussel, Dreissena polymorpha: A Resource for Invasive Species Research.</title>
        <authorList>
            <person name="McCartney M.A."/>
            <person name="Auch B."/>
            <person name="Kono T."/>
            <person name="Mallez S."/>
            <person name="Zhang Y."/>
            <person name="Obille A."/>
            <person name="Becker A."/>
            <person name="Abrahante J.E."/>
            <person name="Garbe J."/>
            <person name="Badalamenti J.P."/>
            <person name="Herman A."/>
            <person name="Mangelson H."/>
            <person name="Liachko I."/>
            <person name="Sullivan S."/>
            <person name="Sone E.D."/>
            <person name="Koren S."/>
            <person name="Silverstein K.A.T."/>
            <person name="Beckman K.B."/>
            <person name="Gohl D.M."/>
        </authorList>
    </citation>
    <scope>NUCLEOTIDE SEQUENCE</scope>
    <source>
        <strain evidence="1">Duluth1</strain>
        <tissue evidence="1">Whole animal</tissue>
    </source>
</reference>
<gene>
    <name evidence="1" type="ORF">DPMN_145245</name>
</gene>
<proteinExistence type="predicted"/>
<dbReference type="Proteomes" id="UP000828390">
    <property type="component" value="Unassembled WGS sequence"/>
</dbReference>
<dbReference type="AlphaFoldDB" id="A0A9D4F3M2"/>
<accession>A0A9D4F3M2</accession>
<sequence length="140" mass="16263">MYPLHIMRLERLRPHLISPSHTMEIIDRLRPSSRAICEMIQTEATNGDEERVLGYLRRFIREINIDLLRLFCRFVSGSDNLSFATINVNFVPHLRGLARRIVAHTCSQTLDLPTSYTTYNTFAAETRAILQAGHWEMDFV</sequence>
<dbReference type="GO" id="GO:0004842">
    <property type="term" value="F:ubiquitin-protein transferase activity"/>
    <property type="evidence" value="ECO:0007669"/>
    <property type="project" value="InterPro"/>
</dbReference>
<organism evidence="1 2">
    <name type="scientific">Dreissena polymorpha</name>
    <name type="common">Zebra mussel</name>
    <name type="synonym">Mytilus polymorpha</name>
    <dbReference type="NCBI Taxonomy" id="45954"/>
    <lineage>
        <taxon>Eukaryota</taxon>
        <taxon>Metazoa</taxon>
        <taxon>Spiralia</taxon>
        <taxon>Lophotrochozoa</taxon>
        <taxon>Mollusca</taxon>
        <taxon>Bivalvia</taxon>
        <taxon>Autobranchia</taxon>
        <taxon>Heteroconchia</taxon>
        <taxon>Euheterodonta</taxon>
        <taxon>Imparidentia</taxon>
        <taxon>Neoheterodontei</taxon>
        <taxon>Myida</taxon>
        <taxon>Dreissenoidea</taxon>
        <taxon>Dreissenidae</taxon>
        <taxon>Dreissena</taxon>
    </lineage>
</organism>
<dbReference type="SUPFAM" id="SSF56204">
    <property type="entry name" value="Hect, E3 ligase catalytic domain"/>
    <property type="match status" value="1"/>
</dbReference>
<dbReference type="EMBL" id="JAIWYP010000007">
    <property type="protein sequence ID" value="KAH3791755.1"/>
    <property type="molecule type" value="Genomic_DNA"/>
</dbReference>
<reference evidence="1" key="2">
    <citation type="submission" date="2020-11" db="EMBL/GenBank/DDBJ databases">
        <authorList>
            <person name="McCartney M.A."/>
            <person name="Auch B."/>
            <person name="Kono T."/>
            <person name="Mallez S."/>
            <person name="Becker A."/>
            <person name="Gohl D.M."/>
            <person name="Silverstein K.A.T."/>
            <person name="Koren S."/>
            <person name="Bechman K.B."/>
            <person name="Herman A."/>
            <person name="Abrahante J.E."/>
            <person name="Garbe J."/>
        </authorList>
    </citation>
    <scope>NUCLEOTIDE SEQUENCE</scope>
    <source>
        <strain evidence="1">Duluth1</strain>
        <tissue evidence="1">Whole animal</tissue>
    </source>
</reference>
<protein>
    <submittedName>
        <fullName evidence="1">Uncharacterized protein</fullName>
    </submittedName>
</protein>
<dbReference type="InterPro" id="IPR035983">
    <property type="entry name" value="Hect_E3_ubiquitin_ligase"/>
</dbReference>
<evidence type="ECO:0000313" key="2">
    <source>
        <dbReference type="Proteomes" id="UP000828390"/>
    </source>
</evidence>
<evidence type="ECO:0000313" key="1">
    <source>
        <dbReference type="EMBL" id="KAH3791755.1"/>
    </source>
</evidence>
<keyword evidence="2" id="KW-1185">Reference proteome</keyword>